<dbReference type="KEGG" id="rlc:K227x_18830"/>
<dbReference type="EMBL" id="CP036525">
    <property type="protein sequence ID" value="QDT03499.1"/>
    <property type="molecule type" value="Genomic_DNA"/>
</dbReference>
<protein>
    <submittedName>
        <fullName evidence="1">Uncharacterized protein</fullName>
    </submittedName>
</protein>
<dbReference type="OrthoDB" id="863394at2"/>
<proteinExistence type="predicted"/>
<dbReference type="AlphaFoldDB" id="A0A517N8P4"/>
<evidence type="ECO:0000313" key="1">
    <source>
        <dbReference type="EMBL" id="QDT03499.1"/>
    </source>
</evidence>
<dbReference type="Gene3D" id="3.40.50.12580">
    <property type="match status" value="1"/>
</dbReference>
<keyword evidence="2" id="KW-1185">Reference proteome</keyword>
<organism evidence="1 2">
    <name type="scientific">Rubripirellula lacrimiformis</name>
    <dbReference type="NCBI Taxonomy" id="1930273"/>
    <lineage>
        <taxon>Bacteria</taxon>
        <taxon>Pseudomonadati</taxon>
        <taxon>Planctomycetota</taxon>
        <taxon>Planctomycetia</taxon>
        <taxon>Pirellulales</taxon>
        <taxon>Pirellulaceae</taxon>
        <taxon>Rubripirellula</taxon>
    </lineage>
</organism>
<dbReference type="SUPFAM" id="SSF53756">
    <property type="entry name" value="UDP-Glycosyltransferase/glycogen phosphorylase"/>
    <property type="match status" value="1"/>
</dbReference>
<reference evidence="1 2" key="1">
    <citation type="submission" date="2019-02" db="EMBL/GenBank/DDBJ databases">
        <title>Deep-cultivation of Planctomycetes and their phenomic and genomic characterization uncovers novel biology.</title>
        <authorList>
            <person name="Wiegand S."/>
            <person name="Jogler M."/>
            <person name="Boedeker C."/>
            <person name="Pinto D."/>
            <person name="Vollmers J."/>
            <person name="Rivas-Marin E."/>
            <person name="Kohn T."/>
            <person name="Peeters S.H."/>
            <person name="Heuer A."/>
            <person name="Rast P."/>
            <person name="Oberbeckmann S."/>
            <person name="Bunk B."/>
            <person name="Jeske O."/>
            <person name="Meyerdierks A."/>
            <person name="Storesund J.E."/>
            <person name="Kallscheuer N."/>
            <person name="Luecker S."/>
            <person name="Lage O.M."/>
            <person name="Pohl T."/>
            <person name="Merkel B.J."/>
            <person name="Hornburger P."/>
            <person name="Mueller R.-W."/>
            <person name="Bruemmer F."/>
            <person name="Labrenz M."/>
            <person name="Spormann A.M."/>
            <person name="Op den Camp H."/>
            <person name="Overmann J."/>
            <person name="Amann R."/>
            <person name="Jetten M.S.M."/>
            <person name="Mascher T."/>
            <person name="Medema M.H."/>
            <person name="Devos D.P."/>
            <person name="Kaster A.-K."/>
            <person name="Ovreas L."/>
            <person name="Rohde M."/>
            <person name="Galperin M.Y."/>
            <person name="Jogler C."/>
        </authorList>
    </citation>
    <scope>NUCLEOTIDE SEQUENCE [LARGE SCALE GENOMIC DNA]</scope>
    <source>
        <strain evidence="1 2">K22_7</strain>
    </source>
</reference>
<name>A0A517N8P4_9BACT</name>
<accession>A0A517N8P4</accession>
<dbReference type="Proteomes" id="UP000318538">
    <property type="component" value="Chromosome"/>
</dbReference>
<dbReference type="RefSeq" id="WP_145169172.1">
    <property type="nucleotide sequence ID" value="NZ_CP036525.1"/>
</dbReference>
<dbReference type="InterPro" id="IPR043148">
    <property type="entry name" value="TagF_C"/>
</dbReference>
<sequence length="477" mass="53640">MPRNSKRSTSIRFRIARSTVNYFRLIYQTFNLDIFELNPTASYPEFEKGLLATLKPYRRPHAFLPRTLGFAAAIARSAKSVFENARPIPFNANQPLFVASTTNQKLAIRPIFDEMTTDSFWFDEQCKECVSTHANRLRIPFIPLVMLKALLSKGYRRKSFRHSVATYCEIHGTYLAFRLAFASSRPSCIVISNDHSAFFRTLEQAARHSNIPTIYVQHACVAEHFPPLNFDYALLDGQDAAEKYANKASRSKVFLVGISKYSKSENESRWTGSPKRIGLCCNALDQTASTIEIITTIQKSLPDFEIHLRLHPSTPASEVDKLIRKCPAGSVVRNDAKTVNSFAFCKSVDVIICGPSSMMLEAAMAETPVITVETDSNTDVYGFQKHGLCQTATSAHDLSNLIADIETRDRGAFRKAISYFCEGFNSPSRPQASSLAATLIENISNRQQIPTNWKQSKKHGWWRYSSNEPELEAETTA</sequence>
<gene>
    <name evidence="1" type="ORF">K227x_18830</name>
</gene>
<evidence type="ECO:0000313" key="2">
    <source>
        <dbReference type="Proteomes" id="UP000318538"/>
    </source>
</evidence>